<evidence type="ECO:0000313" key="8">
    <source>
        <dbReference type="EMBL" id="RYV51519.1"/>
    </source>
</evidence>
<dbReference type="OrthoDB" id="5125307at2"/>
<accession>A0A4Q5N0F6</accession>
<evidence type="ECO:0000313" key="9">
    <source>
        <dbReference type="Proteomes" id="UP000293764"/>
    </source>
</evidence>
<gene>
    <name evidence="8" type="ORF">EUA98_08010</name>
</gene>
<keyword evidence="3 6" id="KW-0812">Transmembrane</keyword>
<keyword evidence="5 6" id="KW-0472">Membrane</keyword>
<dbReference type="Proteomes" id="UP000293764">
    <property type="component" value="Unassembled WGS sequence"/>
</dbReference>
<keyword evidence="2" id="KW-1003">Cell membrane</keyword>
<protein>
    <recommendedName>
        <fullName evidence="7">Cardiolipin synthase N-terminal domain-containing protein</fullName>
    </recommendedName>
</protein>
<feature type="transmembrane region" description="Helical" evidence="6">
    <location>
        <begin position="49"/>
        <end position="66"/>
    </location>
</feature>
<feature type="domain" description="Cardiolipin synthase N-terminal" evidence="7">
    <location>
        <begin position="26"/>
        <end position="69"/>
    </location>
</feature>
<evidence type="ECO:0000256" key="4">
    <source>
        <dbReference type="ARBA" id="ARBA00022989"/>
    </source>
</evidence>
<dbReference type="Pfam" id="PF13396">
    <property type="entry name" value="PLDc_N"/>
    <property type="match status" value="1"/>
</dbReference>
<reference evidence="8 9" key="1">
    <citation type="submission" date="2019-01" db="EMBL/GenBank/DDBJ databases">
        <title>Novel species of Cellulomonas.</title>
        <authorList>
            <person name="Liu Q."/>
            <person name="Xin Y.-H."/>
        </authorList>
    </citation>
    <scope>NUCLEOTIDE SEQUENCE [LARGE SCALE GENOMIC DNA]</scope>
    <source>
        <strain evidence="8 9">HLT2-17</strain>
    </source>
</reference>
<comment type="subcellular location">
    <subcellularLocation>
        <location evidence="1">Cell membrane</location>
        <topology evidence="1">Multi-pass membrane protein</topology>
    </subcellularLocation>
</comment>
<keyword evidence="9" id="KW-1185">Reference proteome</keyword>
<organism evidence="8 9">
    <name type="scientific">Pengzhenrongella frigida</name>
    <dbReference type="NCBI Taxonomy" id="1259133"/>
    <lineage>
        <taxon>Bacteria</taxon>
        <taxon>Bacillati</taxon>
        <taxon>Actinomycetota</taxon>
        <taxon>Actinomycetes</taxon>
        <taxon>Micrococcales</taxon>
        <taxon>Pengzhenrongella</taxon>
    </lineage>
</organism>
<dbReference type="AlphaFoldDB" id="A0A4Q5N0F6"/>
<dbReference type="EMBL" id="SDWW01000015">
    <property type="protein sequence ID" value="RYV51519.1"/>
    <property type="molecule type" value="Genomic_DNA"/>
</dbReference>
<evidence type="ECO:0000256" key="1">
    <source>
        <dbReference type="ARBA" id="ARBA00004651"/>
    </source>
</evidence>
<evidence type="ECO:0000256" key="5">
    <source>
        <dbReference type="ARBA" id="ARBA00023136"/>
    </source>
</evidence>
<dbReference type="RefSeq" id="WP_130102154.1">
    <property type="nucleotide sequence ID" value="NZ_SDWW01000015.1"/>
</dbReference>
<dbReference type="InterPro" id="IPR027379">
    <property type="entry name" value="CLS_N"/>
</dbReference>
<name>A0A4Q5N0F6_9MICO</name>
<sequence length="73" mass="8096">MGKRQWSDLNPRQRSVVSLGAVVQFALAAAAWADLARRPDNQVNGRKALWALAIGVNYVGPIAYFLRGRRPHP</sequence>
<evidence type="ECO:0000259" key="7">
    <source>
        <dbReference type="Pfam" id="PF13396"/>
    </source>
</evidence>
<keyword evidence="4 6" id="KW-1133">Transmembrane helix</keyword>
<comment type="caution">
    <text evidence="8">The sequence shown here is derived from an EMBL/GenBank/DDBJ whole genome shotgun (WGS) entry which is preliminary data.</text>
</comment>
<evidence type="ECO:0000256" key="2">
    <source>
        <dbReference type="ARBA" id="ARBA00022475"/>
    </source>
</evidence>
<proteinExistence type="predicted"/>
<evidence type="ECO:0000256" key="6">
    <source>
        <dbReference type="SAM" id="Phobius"/>
    </source>
</evidence>
<dbReference type="GO" id="GO:0005886">
    <property type="term" value="C:plasma membrane"/>
    <property type="evidence" value="ECO:0007669"/>
    <property type="project" value="UniProtKB-SubCell"/>
</dbReference>
<evidence type="ECO:0000256" key="3">
    <source>
        <dbReference type="ARBA" id="ARBA00022692"/>
    </source>
</evidence>